<comment type="caution">
    <text evidence="13">The sequence shown here is derived from an EMBL/GenBank/DDBJ whole genome shotgun (WGS) entry which is preliminary data.</text>
</comment>
<evidence type="ECO:0000256" key="11">
    <source>
        <dbReference type="HAMAP-Rule" id="MF_00315"/>
    </source>
</evidence>
<dbReference type="FunFam" id="3.40.50.920:FF:000002">
    <property type="entry name" value="1-deoxy-D-xylulose-5-phosphate synthase"/>
    <property type="match status" value="1"/>
</dbReference>
<sequence>MSTLLDKIKLPETLKELSGKQLEQLAAEVREKIIAVTSVNGGHVAPSLGAVEIAVALHASFDSPKDKIVWDVGHQAYAHKILTGRLNNFHTLRTLGGISGFPKPSESPHDAFVAGHASTSISAALGIVKARDLKGEDFSVIAVIGDGSLSGGIASEGINNVANLKTNFIVILNDNEMSISKNVGAMSNYLTQVATSDVYIELRNRIEKLVKKIPKVGTSLFEAAKKLKDRTKHIVVSFKVDVMFEELGFKYFGPIDGHNIPLIMSTLHHAREIKGPVLIHIHTKKGRGYPPAEKSPSRFHGVGPFDIKTGQAKNGSGLTYTKIFGQTITRLAEKNKKIIAVTAAMVDGTGLENFAKKFPQRFFDVGIAEEHAVTFSAGLAISGFRPVVAIYSSFMQRAYDQIIHDVCLQNLPVVFCLDRAGLVGEDGPTHHGVFDLAFLRSLPNMVVMAPKDENELQNMLATAVNHHGPIAVRYPRGRGPGMELSEQIEPLEIGKGEIVYKSQVQVSKIKTDHKIQDQSSKICIISVGSMVYPAKEAAKFLLKDGIAATVINARYVKPLDNDLILNTVKSVDKVVTIEEGVLEGGFGSAILELFSSEGIDLPVQRLGIPDKFIEQGTRAELLDICGLTTEKIYRAIK</sequence>
<dbReference type="PROSITE" id="PS00802">
    <property type="entry name" value="TRANSKETOLASE_2"/>
    <property type="match status" value="1"/>
</dbReference>
<dbReference type="AlphaFoldDB" id="A0A1F4TQ45"/>
<dbReference type="GO" id="GO:0005829">
    <property type="term" value="C:cytosol"/>
    <property type="evidence" value="ECO:0007669"/>
    <property type="project" value="TreeGrafter"/>
</dbReference>
<dbReference type="HAMAP" id="MF_00315">
    <property type="entry name" value="DXP_synth"/>
    <property type="match status" value="1"/>
</dbReference>
<dbReference type="Proteomes" id="UP000177309">
    <property type="component" value="Unassembled WGS sequence"/>
</dbReference>
<dbReference type="NCBIfam" id="NF003933">
    <property type="entry name" value="PRK05444.2-2"/>
    <property type="match status" value="1"/>
</dbReference>
<evidence type="ECO:0000256" key="10">
    <source>
        <dbReference type="ARBA" id="ARBA00055605"/>
    </source>
</evidence>
<feature type="binding site" evidence="11">
    <location>
        <position position="146"/>
    </location>
    <ligand>
        <name>Mg(2+)</name>
        <dbReference type="ChEBI" id="CHEBI:18420"/>
    </ligand>
</feature>
<feature type="binding site" evidence="11">
    <location>
        <begin position="147"/>
        <end position="148"/>
    </location>
    <ligand>
        <name>thiamine diphosphate</name>
        <dbReference type="ChEBI" id="CHEBI:58937"/>
    </ligand>
</feature>
<dbReference type="Pfam" id="PF02779">
    <property type="entry name" value="Transket_pyr"/>
    <property type="match status" value="1"/>
</dbReference>
<dbReference type="InterPro" id="IPR009014">
    <property type="entry name" value="Transketo_C/PFOR_II"/>
</dbReference>
<dbReference type="Pfam" id="PF13292">
    <property type="entry name" value="DXP_synthase_N"/>
    <property type="match status" value="1"/>
</dbReference>
<dbReference type="GO" id="GO:0008661">
    <property type="term" value="F:1-deoxy-D-xylulose-5-phosphate synthase activity"/>
    <property type="evidence" value="ECO:0007669"/>
    <property type="project" value="UniProtKB-UniRule"/>
</dbReference>
<keyword evidence="9 11" id="KW-0414">Isoprene biosynthesis</keyword>
<proteinExistence type="inferred from homology"/>
<dbReference type="GO" id="GO:0000287">
    <property type="term" value="F:magnesium ion binding"/>
    <property type="evidence" value="ECO:0007669"/>
    <property type="project" value="UniProtKB-UniRule"/>
</dbReference>
<keyword evidence="4 11" id="KW-0808">Transferase</keyword>
<evidence type="ECO:0000256" key="3">
    <source>
        <dbReference type="ARBA" id="ARBA00011738"/>
    </source>
</evidence>
<dbReference type="EMBL" id="MEUI01000012">
    <property type="protein sequence ID" value="OGC34842.1"/>
    <property type="molecule type" value="Genomic_DNA"/>
</dbReference>
<evidence type="ECO:0000256" key="9">
    <source>
        <dbReference type="ARBA" id="ARBA00023229"/>
    </source>
</evidence>
<dbReference type="FunFam" id="3.40.50.970:FF:000005">
    <property type="entry name" value="1-deoxy-D-xylulose-5-phosphate synthase"/>
    <property type="match status" value="1"/>
</dbReference>
<dbReference type="Pfam" id="PF02780">
    <property type="entry name" value="Transketolase_C"/>
    <property type="match status" value="1"/>
</dbReference>
<feature type="domain" description="Transketolase-like pyrimidine-binding" evidence="12">
    <location>
        <begin position="318"/>
        <end position="482"/>
    </location>
</feature>
<evidence type="ECO:0000256" key="7">
    <source>
        <dbReference type="ARBA" id="ARBA00022977"/>
    </source>
</evidence>
<evidence type="ECO:0000313" key="13">
    <source>
        <dbReference type="EMBL" id="OGC34842.1"/>
    </source>
</evidence>
<dbReference type="InterPro" id="IPR005477">
    <property type="entry name" value="Dxylulose-5-P_synthase"/>
</dbReference>
<dbReference type="PANTHER" id="PTHR43322:SF5">
    <property type="entry name" value="1-DEOXY-D-XYLULOSE-5-PHOSPHATE SYNTHASE, CHLOROPLASTIC"/>
    <property type="match status" value="1"/>
</dbReference>
<evidence type="ECO:0000256" key="2">
    <source>
        <dbReference type="ARBA" id="ARBA00011081"/>
    </source>
</evidence>
<dbReference type="EC" id="2.2.1.7" evidence="11"/>
<organism evidence="13 14">
    <name type="scientific">candidate division WOR-1 bacterium RIFOXYC2_FULL_41_25</name>
    <dbReference type="NCBI Taxonomy" id="1802586"/>
    <lineage>
        <taxon>Bacteria</taxon>
        <taxon>Bacillati</taxon>
        <taxon>Saganbacteria</taxon>
    </lineage>
</organism>
<dbReference type="GO" id="GO:0019288">
    <property type="term" value="P:isopentenyl diphosphate biosynthetic process, methylerythritol 4-phosphate pathway"/>
    <property type="evidence" value="ECO:0007669"/>
    <property type="project" value="TreeGrafter"/>
</dbReference>
<comment type="subunit">
    <text evidence="3 11">Homodimer.</text>
</comment>
<reference evidence="13 14" key="1">
    <citation type="journal article" date="2016" name="Nat. Commun.">
        <title>Thousands of microbial genomes shed light on interconnected biogeochemical processes in an aquifer system.</title>
        <authorList>
            <person name="Anantharaman K."/>
            <person name="Brown C.T."/>
            <person name="Hug L.A."/>
            <person name="Sharon I."/>
            <person name="Castelle C.J."/>
            <person name="Probst A.J."/>
            <person name="Thomas B.C."/>
            <person name="Singh A."/>
            <person name="Wilkins M.J."/>
            <person name="Karaoz U."/>
            <person name="Brodie E.L."/>
            <person name="Williams K.H."/>
            <person name="Hubbard S.S."/>
            <person name="Banfield J.F."/>
        </authorList>
    </citation>
    <scope>NUCLEOTIDE SEQUENCE [LARGE SCALE GENOMIC DNA]</scope>
</reference>
<feature type="binding site" evidence="11">
    <location>
        <position position="369"/>
    </location>
    <ligand>
        <name>thiamine diphosphate</name>
        <dbReference type="ChEBI" id="CHEBI:58937"/>
    </ligand>
</feature>
<dbReference type="Gene3D" id="3.40.50.970">
    <property type="match status" value="2"/>
</dbReference>
<name>A0A1F4TQ45_UNCSA</name>
<accession>A0A1F4TQ45</accession>
<dbReference type="GO" id="GO:0009228">
    <property type="term" value="P:thiamine biosynthetic process"/>
    <property type="evidence" value="ECO:0007669"/>
    <property type="project" value="UniProtKB-UniRule"/>
</dbReference>
<comment type="cofactor">
    <cofactor evidence="11">
        <name>thiamine diphosphate</name>
        <dbReference type="ChEBI" id="CHEBI:58937"/>
    </cofactor>
    <text evidence="11">Binds 1 thiamine pyrophosphate per subunit.</text>
</comment>
<keyword evidence="5 11" id="KW-0479">Metal-binding</keyword>
<dbReference type="CDD" id="cd07033">
    <property type="entry name" value="TPP_PYR_DXS_TK_like"/>
    <property type="match status" value="1"/>
</dbReference>
<dbReference type="InterPro" id="IPR005475">
    <property type="entry name" value="Transketolase-like_Pyr-bd"/>
</dbReference>
<feature type="binding site" evidence="11">
    <location>
        <position position="175"/>
    </location>
    <ligand>
        <name>Mg(2+)</name>
        <dbReference type="ChEBI" id="CHEBI:18420"/>
    </ligand>
</feature>
<comment type="catalytic activity">
    <reaction evidence="11">
        <text>D-glyceraldehyde 3-phosphate + pyruvate + H(+) = 1-deoxy-D-xylulose 5-phosphate + CO2</text>
        <dbReference type="Rhea" id="RHEA:12605"/>
        <dbReference type="ChEBI" id="CHEBI:15361"/>
        <dbReference type="ChEBI" id="CHEBI:15378"/>
        <dbReference type="ChEBI" id="CHEBI:16526"/>
        <dbReference type="ChEBI" id="CHEBI:57792"/>
        <dbReference type="ChEBI" id="CHEBI:59776"/>
        <dbReference type="EC" id="2.2.1.7"/>
    </reaction>
</comment>
<feature type="binding site" evidence="11">
    <location>
        <position position="289"/>
    </location>
    <ligand>
        <name>thiamine diphosphate</name>
        <dbReference type="ChEBI" id="CHEBI:58937"/>
    </ligand>
</feature>
<evidence type="ECO:0000256" key="4">
    <source>
        <dbReference type="ARBA" id="ARBA00022679"/>
    </source>
</evidence>
<dbReference type="InterPro" id="IPR033248">
    <property type="entry name" value="Transketolase_C"/>
</dbReference>
<dbReference type="UniPathway" id="UPA00064">
    <property type="reaction ID" value="UER00091"/>
</dbReference>
<gene>
    <name evidence="11" type="primary">dxs</name>
    <name evidence="13" type="ORF">A2462_05510</name>
</gene>
<feature type="binding site" evidence="11">
    <location>
        <position position="175"/>
    </location>
    <ligand>
        <name>thiamine diphosphate</name>
        <dbReference type="ChEBI" id="CHEBI:58937"/>
    </ligand>
</feature>
<feature type="binding site" evidence="11">
    <location>
        <position position="74"/>
    </location>
    <ligand>
        <name>thiamine diphosphate</name>
        <dbReference type="ChEBI" id="CHEBI:58937"/>
    </ligand>
</feature>
<dbReference type="GO" id="GO:0016114">
    <property type="term" value="P:terpenoid biosynthetic process"/>
    <property type="evidence" value="ECO:0007669"/>
    <property type="project" value="UniProtKB-UniRule"/>
</dbReference>
<dbReference type="InterPro" id="IPR029061">
    <property type="entry name" value="THDP-binding"/>
</dbReference>
<evidence type="ECO:0000313" key="14">
    <source>
        <dbReference type="Proteomes" id="UP000177309"/>
    </source>
</evidence>
<comment type="function">
    <text evidence="10 11">Catalyzes the acyloin condensation reaction between C atoms 2 and 3 of pyruvate and glyceraldehyde 3-phosphate to yield 1-deoxy-D-xylulose-5-phosphate (DXP).</text>
</comment>
<dbReference type="SUPFAM" id="SSF52518">
    <property type="entry name" value="Thiamin diphosphate-binding fold (THDP-binding)"/>
    <property type="match status" value="2"/>
</dbReference>
<keyword evidence="7 11" id="KW-0784">Thiamine biosynthesis</keyword>
<dbReference type="SUPFAM" id="SSF52922">
    <property type="entry name" value="TK C-terminal domain-like"/>
    <property type="match status" value="1"/>
</dbReference>
<comment type="pathway">
    <text evidence="1 11">Metabolic intermediate biosynthesis; 1-deoxy-D-xylulose 5-phosphate biosynthesis; 1-deoxy-D-xylulose 5-phosphate from D-glyceraldehyde 3-phosphate and pyruvate: step 1/1.</text>
</comment>
<evidence type="ECO:0000256" key="1">
    <source>
        <dbReference type="ARBA" id="ARBA00004980"/>
    </source>
</evidence>
<dbReference type="PANTHER" id="PTHR43322">
    <property type="entry name" value="1-D-DEOXYXYLULOSE 5-PHOSPHATE SYNTHASE-RELATED"/>
    <property type="match status" value="1"/>
</dbReference>
<dbReference type="SMART" id="SM00861">
    <property type="entry name" value="Transket_pyr"/>
    <property type="match status" value="1"/>
</dbReference>
<comment type="cofactor">
    <cofactor evidence="11">
        <name>Mg(2+)</name>
        <dbReference type="ChEBI" id="CHEBI:18420"/>
    </cofactor>
    <text evidence="11">Binds 1 Mg(2+) ion per subunit.</text>
</comment>
<dbReference type="NCBIfam" id="TIGR00204">
    <property type="entry name" value="dxs"/>
    <property type="match status" value="1"/>
</dbReference>
<evidence type="ECO:0000259" key="12">
    <source>
        <dbReference type="SMART" id="SM00861"/>
    </source>
</evidence>
<dbReference type="InterPro" id="IPR020826">
    <property type="entry name" value="Transketolase_BS"/>
</dbReference>
<dbReference type="CDD" id="cd02007">
    <property type="entry name" value="TPP_DXS"/>
    <property type="match status" value="1"/>
</dbReference>
<evidence type="ECO:0000256" key="6">
    <source>
        <dbReference type="ARBA" id="ARBA00022842"/>
    </source>
</evidence>
<evidence type="ECO:0000256" key="5">
    <source>
        <dbReference type="ARBA" id="ARBA00022723"/>
    </source>
</evidence>
<protein>
    <recommendedName>
        <fullName evidence="11">1-deoxy-D-xylulose-5-phosphate synthase</fullName>
        <ecNumber evidence="11">2.2.1.7</ecNumber>
    </recommendedName>
    <alternativeName>
        <fullName evidence="11">1-deoxyxylulose-5-phosphate synthase</fullName>
        <shortName evidence="11">DXP synthase</shortName>
        <shortName evidence="11">DXPS</shortName>
    </alternativeName>
</protein>
<keyword evidence="6 11" id="KW-0460">Magnesium</keyword>
<evidence type="ECO:0000256" key="8">
    <source>
        <dbReference type="ARBA" id="ARBA00023052"/>
    </source>
</evidence>
<keyword evidence="8 11" id="KW-0786">Thiamine pyrophosphate</keyword>
<dbReference type="GO" id="GO:0030976">
    <property type="term" value="F:thiamine pyrophosphate binding"/>
    <property type="evidence" value="ECO:0007669"/>
    <property type="project" value="UniProtKB-UniRule"/>
</dbReference>
<comment type="similarity">
    <text evidence="2 11">Belongs to the transketolase family. DXPS subfamily.</text>
</comment>
<feature type="binding site" evidence="11">
    <location>
        <begin position="115"/>
        <end position="117"/>
    </location>
    <ligand>
        <name>thiamine diphosphate</name>
        <dbReference type="ChEBI" id="CHEBI:58937"/>
    </ligand>
</feature>
<dbReference type="Gene3D" id="3.40.50.920">
    <property type="match status" value="1"/>
</dbReference>